<dbReference type="SUPFAM" id="SSF53335">
    <property type="entry name" value="S-adenosyl-L-methionine-dependent methyltransferases"/>
    <property type="match status" value="1"/>
</dbReference>
<evidence type="ECO:0000313" key="2">
    <source>
        <dbReference type="Proteomes" id="UP000273807"/>
    </source>
</evidence>
<protein>
    <submittedName>
        <fullName evidence="1">Class I SAM-dependent methyltransferase</fullName>
    </submittedName>
</protein>
<organism evidence="1 2">
    <name type="scientific">Arthrobacter oryzae</name>
    <dbReference type="NCBI Taxonomy" id="409290"/>
    <lineage>
        <taxon>Bacteria</taxon>
        <taxon>Bacillati</taxon>
        <taxon>Actinomycetota</taxon>
        <taxon>Actinomycetes</taxon>
        <taxon>Micrococcales</taxon>
        <taxon>Micrococcaceae</taxon>
        <taxon>Arthrobacter</taxon>
    </lineage>
</organism>
<keyword evidence="2" id="KW-1185">Reference proteome</keyword>
<proteinExistence type="predicted"/>
<dbReference type="AlphaFoldDB" id="A0A3N0BSG7"/>
<dbReference type="GO" id="GO:0008168">
    <property type="term" value="F:methyltransferase activity"/>
    <property type="evidence" value="ECO:0007669"/>
    <property type="project" value="UniProtKB-KW"/>
</dbReference>
<dbReference type="Gene3D" id="3.40.50.150">
    <property type="entry name" value="Vaccinia Virus protein VP39"/>
    <property type="match status" value="1"/>
</dbReference>
<sequence>MSGSSPEWLALREPADQQARSEVLTWQLSEHFAGRNEVSVIDLGCGAGSNLRGTAGWLPDRQSWLLVDYDPELLVAARQRLTGWADESRADGRRLILRKGTKALEVDFAQADLKEEMEALLAQAPDLVTASALFDLVSEPWLDTFTAALTAARIPLYTVLSYDGQQSWAPPHRLDAAVVAAFNDHQRTDKGFGPAAGAEAASGLGRRLTDAGFRVSTASSPWLLGAGDHELMSELAGGIATAAQETHAVSAEEAEEWLSERQRAAGASIGHTDLLAIP</sequence>
<comment type="caution">
    <text evidence="1">The sequence shown here is derived from an EMBL/GenBank/DDBJ whole genome shotgun (WGS) entry which is preliminary data.</text>
</comment>
<keyword evidence="1" id="KW-0808">Transferase</keyword>
<dbReference type="Proteomes" id="UP000273807">
    <property type="component" value="Unassembled WGS sequence"/>
</dbReference>
<keyword evidence="1" id="KW-0489">Methyltransferase</keyword>
<dbReference type="InterPro" id="IPR029063">
    <property type="entry name" value="SAM-dependent_MTases_sf"/>
</dbReference>
<dbReference type="EMBL" id="RBED01000114">
    <property type="protein sequence ID" value="RNL52021.1"/>
    <property type="molecule type" value="Genomic_DNA"/>
</dbReference>
<gene>
    <name evidence="1" type="ORF">D7003_13870</name>
</gene>
<dbReference type="GO" id="GO:0032259">
    <property type="term" value="P:methylation"/>
    <property type="evidence" value="ECO:0007669"/>
    <property type="project" value="UniProtKB-KW"/>
</dbReference>
<dbReference type="OrthoDB" id="7273451at2"/>
<name>A0A3N0BSG7_9MICC</name>
<dbReference type="RefSeq" id="WP_123256018.1">
    <property type="nucleotide sequence ID" value="NZ_RBED01000114.1"/>
</dbReference>
<accession>A0A3N0BSG7</accession>
<reference evidence="1 2" key="1">
    <citation type="submission" date="2018-10" db="EMBL/GenBank/DDBJ databases">
        <title>Genome sequencing of Arthrobacter oryzae TNB02.</title>
        <authorList>
            <person name="Cho Y.-J."/>
            <person name="Cho A."/>
            <person name="Kim O.-S."/>
        </authorList>
    </citation>
    <scope>NUCLEOTIDE SEQUENCE [LARGE SCALE GENOMIC DNA]</scope>
    <source>
        <strain evidence="1 2">TNB02</strain>
    </source>
</reference>
<evidence type="ECO:0000313" key="1">
    <source>
        <dbReference type="EMBL" id="RNL52021.1"/>
    </source>
</evidence>